<evidence type="ECO:0000259" key="4">
    <source>
        <dbReference type="Pfam" id="PF19290"/>
    </source>
</evidence>
<dbReference type="AlphaFoldDB" id="A0A7W4J4H6"/>
<dbReference type="Pfam" id="PF01523">
    <property type="entry name" value="PmbA_TldD_1st"/>
    <property type="match status" value="1"/>
</dbReference>
<dbReference type="InterPro" id="IPR045569">
    <property type="entry name" value="Metalloprtase-TldD/E_C"/>
</dbReference>
<dbReference type="GO" id="GO:0008237">
    <property type="term" value="F:metallopeptidase activity"/>
    <property type="evidence" value="ECO:0007669"/>
    <property type="project" value="InterPro"/>
</dbReference>
<comment type="caution">
    <text evidence="5">The sequence shown here is derived from an EMBL/GenBank/DDBJ whole genome shotgun (WGS) entry which is preliminary data.</text>
</comment>
<proteinExistence type="inferred from homology"/>
<dbReference type="Pfam" id="PF19289">
    <property type="entry name" value="PmbA_TldD_3rd"/>
    <property type="match status" value="1"/>
</dbReference>
<feature type="domain" description="Metalloprotease TldD/E N-terminal" evidence="2">
    <location>
        <begin position="24"/>
        <end position="88"/>
    </location>
</feature>
<sequence>MTHDPLDLIGTLIGKARSAGADAADAVYMARTSHAVQVRNGRTEDLERSETTDLGLRVFVGRQSAIVSATGLDPERFDQLVEQGLAMARVVPEDPHSGLSPQAESGFLDAAGLDLLDPAQPGTAELLDRARAAEDAAMAVGGVTNSNGGSASAGLSEIVLMTSAGFSGRYARSSHSVSASVLAGQGTGMQRDYDFHATVHLQDLDDPAVIGRSAGERAVARLNPTRPRTGSMPVVFDPRVSSSLLGHLAGAVNGSAIARGTSFLKDRMGQRIMPAGIHILDDPTRPRGLTAHPFDGEGVRTGELVIVEDGILRNWALDSRSARQIGLPGNGRASRGASAPPSPSLGSLYARAGAPTPEELMADIAEGLYIIEMMGSAINGLTGDYSRGAAGFMIRNGVLAEPVAELTVAGNLNDMFARLILASDLEFRRGINAPTIRIDDMMIAGS</sequence>
<dbReference type="RefSeq" id="WP_182940372.1">
    <property type="nucleotide sequence ID" value="NZ_JABEQH010000001.1"/>
</dbReference>
<reference evidence="5 6" key="1">
    <citation type="submission" date="2020-04" db="EMBL/GenBank/DDBJ databases">
        <title>Description of novel Gluconacetobacter.</title>
        <authorList>
            <person name="Sombolestani A."/>
        </authorList>
    </citation>
    <scope>NUCLEOTIDE SEQUENCE [LARGE SCALE GENOMIC DNA]</scope>
    <source>
        <strain evidence="5 6">LMG 21312</strain>
    </source>
</reference>
<dbReference type="PANTHER" id="PTHR43421">
    <property type="entry name" value="METALLOPROTEASE PMBA"/>
    <property type="match status" value="1"/>
</dbReference>
<dbReference type="GO" id="GO:0005829">
    <property type="term" value="C:cytosol"/>
    <property type="evidence" value="ECO:0007669"/>
    <property type="project" value="TreeGrafter"/>
</dbReference>
<dbReference type="GO" id="GO:0006508">
    <property type="term" value="P:proteolysis"/>
    <property type="evidence" value="ECO:0007669"/>
    <property type="project" value="InterPro"/>
</dbReference>
<dbReference type="InterPro" id="IPR035068">
    <property type="entry name" value="TldD/PmbA_N"/>
</dbReference>
<organism evidence="5 6">
    <name type="scientific">Gluconacetobacter johannae</name>
    <dbReference type="NCBI Taxonomy" id="112140"/>
    <lineage>
        <taxon>Bacteria</taxon>
        <taxon>Pseudomonadati</taxon>
        <taxon>Pseudomonadota</taxon>
        <taxon>Alphaproteobacteria</taxon>
        <taxon>Acetobacterales</taxon>
        <taxon>Acetobacteraceae</taxon>
        <taxon>Gluconacetobacter</taxon>
    </lineage>
</organism>
<evidence type="ECO:0000313" key="6">
    <source>
        <dbReference type="Proteomes" id="UP000561066"/>
    </source>
</evidence>
<dbReference type="Pfam" id="PF19290">
    <property type="entry name" value="PmbA_TldD_2nd"/>
    <property type="match status" value="1"/>
</dbReference>
<evidence type="ECO:0000313" key="5">
    <source>
        <dbReference type="EMBL" id="MBB2174519.1"/>
    </source>
</evidence>
<feature type="domain" description="Metalloprotease TldD/E C-terminal" evidence="3">
    <location>
        <begin position="229"/>
        <end position="445"/>
    </location>
</feature>
<evidence type="ECO:0000259" key="2">
    <source>
        <dbReference type="Pfam" id="PF01523"/>
    </source>
</evidence>
<keyword evidence="6" id="KW-1185">Reference proteome</keyword>
<name>A0A7W4J4H6_9PROT</name>
<accession>A0A7W4J4H6</accession>
<gene>
    <name evidence="5" type="ORF">HLH21_01105</name>
</gene>
<dbReference type="EMBL" id="JABEQH010000001">
    <property type="protein sequence ID" value="MBB2174519.1"/>
    <property type="molecule type" value="Genomic_DNA"/>
</dbReference>
<dbReference type="InterPro" id="IPR045570">
    <property type="entry name" value="Metalloprtase-TldD/E_cen_dom"/>
</dbReference>
<feature type="domain" description="Metalloprotease TldD/E central" evidence="4">
    <location>
        <begin position="117"/>
        <end position="222"/>
    </location>
</feature>
<dbReference type="InterPro" id="IPR047657">
    <property type="entry name" value="PmbA"/>
</dbReference>
<protein>
    <submittedName>
        <fullName evidence="5">TldD/PmbA family protein</fullName>
    </submittedName>
</protein>
<dbReference type="PANTHER" id="PTHR43421:SF1">
    <property type="entry name" value="METALLOPROTEASE PMBA"/>
    <property type="match status" value="1"/>
</dbReference>
<dbReference type="InterPro" id="IPR002510">
    <property type="entry name" value="Metalloprtase-TldD/E_N"/>
</dbReference>
<comment type="similarity">
    <text evidence="1">Belongs to the peptidase U62 family.</text>
</comment>
<dbReference type="SUPFAM" id="SSF111283">
    <property type="entry name" value="Putative modulator of DNA gyrase, PmbA/TldD"/>
    <property type="match status" value="1"/>
</dbReference>
<evidence type="ECO:0000259" key="3">
    <source>
        <dbReference type="Pfam" id="PF19289"/>
    </source>
</evidence>
<dbReference type="Proteomes" id="UP000561066">
    <property type="component" value="Unassembled WGS sequence"/>
</dbReference>
<dbReference type="InterPro" id="IPR036059">
    <property type="entry name" value="TldD/PmbA_sf"/>
</dbReference>
<dbReference type="Gene3D" id="3.30.2290.10">
    <property type="entry name" value="PmbA/TldD superfamily"/>
    <property type="match status" value="1"/>
</dbReference>
<evidence type="ECO:0000256" key="1">
    <source>
        <dbReference type="ARBA" id="ARBA00005836"/>
    </source>
</evidence>